<accession>A0A518RHW0</accession>
<dbReference type="EMBL" id="CP042239">
    <property type="protein sequence ID" value="QDX27021.1"/>
    <property type="molecule type" value="Genomic_DNA"/>
</dbReference>
<dbReference type="Pfam" id="PF20084">
    <property type="entry name" value="TrbK"/>
    <property type="match status" value="1"/>
</dbReference>
<dbReference type="OrthoDB" id="9815800at2"/>
<sequence>MNLRLPARIGAFACIGVALAMGLLALREEPKPASPPQNFSTDLPTDPLQAKLRSCQLAGQAAGSDPGCLAAWAENRQRFLGQSRSPPVVPDADDAPGKSSEPAIFADDPITNTQQEQ</sequence>
<dbReference type="AlphaFoldDB" id="A0A518RHW0"/>
<dbReference type="NCBIfam" id="TIGR04360">
    <property type="entry name" value="other_trbK"/>
    <property type="match status" value="1"/>
</dbReference>
<organism evidence="2 3">
    <name type="scientific">Sphingomonas suaedae</name>
    <dbReference type="NCBI Taxonomy" id="2599297"/>
    <lineage>
        <taxon>Bacteria</taxon>
        <taxon>Pseudomonadati</taxon>
        <taxon>Pseudomonadota</taxon>
        <taxon>Alphaproteobacteria</taxon>
        <taxon>Sphingomonadales</taxon>
        <taxon>Sphingomonadaceae</taxon>
        <taxon>Sphingomonas</taxon>
    </lineage>
</organism>
<gene>
    <name evidence="2" type="ORF">FPZ54_14095</name>
</gene>
<protein>
    <submittedName>
        <fullName evidence="2">Conjugal transfer protein TrbK</fullName>
    </submittedName>
</protein>
<proteinExistence type="predicted"/>
<dbReference type="RefSeq" id="WP_145848191.1">
    <property type="nucleotide sequence ID" value="NZ_CP042239.1"/>
</dbReference>
<dbReference type="KEGG" id="ssua:FPZ54_14095"/>
<reference evidence="2 3" key="1">
    <citation type="submission" date="2019-07" db="EMBL/GenBank/DDBJ databases">
        <title>Sphingomonas alkalisoli sp. nov., isolated from rhizosphere soil of Suaedae salsa.</title>
        <authorList>
            <person name="Zhang H."/>
            <person name="Xu L."/>
            <person name="Zhang J.-X."/>
            <person name="Sun J.-Q."/>
        </authorList>
    </citation>
    <scope>NUCLEOTIDE SEQUENCE [LARGE SCALE GENOMIC DNA]</scope>
    <source>
        <strain evidence="2 3">XS-10</strain>
    </source>
</reference>
<dbReference type="Proteomes" id="UP000318055">
    <property type="component" value="Chromosome"/>
</dbReference>
<evidence type="ECO:0000256" key="1">
    <source>
        <dbReference type="SAM" id="MobiDB-lite"/>
    </source>
</evidence>
<feature type="region of interest" description="Disordered" evidence="1">
    <location>
        <begin position="81"/>
        <end position="117"/>
    </location>
</feature>
<evidence type="ECO:0000313" key="3">
    <source>
        <dbReference type="Proteomes" id="UP000318055"/>
    </source>
</evidence>
<dbReference type="InterPro" id="IPR027587">
    <property type="entry name" value="TrbK"/>
</dbReference>
<keyword evidence="3" id="KW-1185">Reference proteome</keyword>
<evidence type="ECO:0000313" key="2">
    <source>
        <dbReference type="EMBL" id="QDX27021.1"/>
    </source>
</evidence>
<name>A0A518RHW0_9SPHN</name>